<keyword evidence="3" id="KW-0732">Signal</keyword>
<evidence type="ECO:0000256" key="1">
    <source>
        <dbReference type="SAM" id="MobiDB-lite"/>
    </source>
</evidence>
<evidence type="ECO:0000313" key="6">
    <source>
        <dbReference type="Proteomes" id="UP000184330"/>
    </source>
</evidence>
<evidence type="ECO:0000259" key="4">
    <source>
        <dbReference type="Pfam" id="PF26616"/>
    </source>
</evidence>
<feature type="signal peptide" evidence="3">
    <location>
        <begin position="1"/>
        <end position="19"/>
    </location>
</feature>
<organism evidence="5 6">
    <name type="scientific">Phialocephala subalpina</name>
    <dbReference type="NCBI Taxonomy" id="576137"/>
    <lineage>
        <taxon>Eukaryota</taxon>
        <taxon>Fungi</taxon>
        <taxon>Dikarya</taxon>
        <taxon>Ascomycota</taxon>
        <taxon>Pezizomycotina</taxon>
        <taxon>Leotiomycetes</taxon>
        <taxon>Helotiales</taxon>
        <taxon>Mollisiaceae</taxon>
        <taxon>Phialocephala</taxon>
        <taxon>Phialocephala fortinii species complex</taxon>
    </lineage>
</organism>
<dbReference type="Gene3D" id="1.20.58.340">
    <property type="entry name" value="Magnesium transport protein CorA, transmembrane region"/>
    <property type="match status" value="1"/>
</dbReference>
<dbReference type="STRING" id="576137.A0A1L7XGR5"/>
<name>A0A1L7XGR5_9HELO</name>
<feature type="domain" description="CorA-like transporter" evidence="4">
    <location>
        <begin position="27"/>
        <end position="210"/>
    </location>
</feature>
<reference evidence="5 6" key="1">
    <citation type="submission" date="2016-03" db="EMBL/GenBank/DDBJ databases">
        <authorList>
            <person name="Ploux O."/>
        </authorList>
    </citation>
    <scope>NUCLEOTIDE SEQUENCE [LARGE SCALE GENOMIC DNA]</scope>
    <source>
        <strain evidence="5 6">UAMH 11012</strain>
    </source>
</reference>
<keyword evidence="6" id="KW-1185">Reference proteome</keyword>
<proteinExistence type="predicted"/>
<protein>
    <recommendedName>
        <fullName evidence="4">CorA-like transporter domain-containing protein</fullName>
    </recommendedName>
</protein>
<feature type="chain" id="PRO_5012363334" description="CorA-like transporter domain-containing protein" evidence="3">
    <location>
        <begin position="20"/>
        <end position="500"/>
    </location>
</feature>
<dbReference type="OrthoDB" id="5396681at2759"/>
<evidence type="ECO:0000256" key="3">
    <source>
        <dbReference type="SAM" id="SignalP"/>
    </source>
</evidence>
<evidence type="ECO:0000256" key="2">
    <source>
        <dbReference type="SAM" id="Phobius"/>
    </source>
</evidence>
<keyword evidence="2" id="KW-0812">Transmembrane</keyword>
<dbReference type="Pfam" id="PF26616">
    <property type="entry name" value="CorA-like"/>
    <property type="match status" value="1"/>
</dbReference>
<keyword evidence="2" id="KW-1133">Transmembrane helix</keyword>
<feature type="region of interest" description="Disordered" evidence="1">
    <location>
        <begin position="448"/>
        <end position="474"/>
    </location>
</feature>
<dbReference type="Proteomes" id="UP000184330">
    <property type="component" value="Unassembled WGS sequence"/>
</dbReference>
<dbReference type="InterPro" id="IPR058257">
    <property type="entry name" value="CorA-like_dom"/>
</dbReference>
<dbReference type="AlphaFoldDB" id="A0A1L7XGR5"/>
<keyword evidence="2" id="KW-0472">Membrane</keyword>
<feature type="transmembrane region" description="Helical" evidence="2">
    <location>
        <begin position="400"/>
        <end position="421"/>
    </location>
</feature>
<feature type="transmembrane region" description="Helical" evidence="2">
    <location>
        <begin position="362"/>
        <end position="380"/>
    </location>
</feature>
<gene>
    <name evidence="5" type="ORF">PAC_14034</name>
</gene>
<sequence>MVRSIIVCFSFFVSPQVLSSLTSTEQLFSFIRQKNSNSRLLINDHLFTALIESNNIFDEFEDFVLSFGWKQREYDVGPPPCRFSVGSPSGRYRTFGIEPIIHFFGTFADPIECAYGLRYVELNNHGNQKEPWSVRQTGIYHKFEGSTEIWVFISPSPLIESKAVEHIDQIKEKCIKGVNPFELHLKLIIASLSNFRWYIKSLVERAAEQSIRVVAAQVGQGKLSSLIDFEINFEDRQLLKVVEDLALDLITIFDSTTDTINAIIWEYEYICDESGHRSDNIMSGLRDCLREVDLYMKKTKTLCKRIQGTASLLSDLLDYENAKIAQENGESLRILAQESREENSTMRALTEKGTKDAAAVKVITLITIIFLPTTVVSGFFSTQFVRQSEDGTRLTLTANWWIIAAISIPLTVVTFTIWYCWVRFPWNKWWDERIIRRSRKSNIIQRRPTGLGANIDPPNTDCESAFRDSPADGNSLSAARALHYSNTIGSKSRSGSHEKF</sequence>
<evidence type="ECO:0000313" key="5">
    <source>
        <dbReference type="EMBL" id="CZR64137.1"/>
    </source>
</evidence>
<accession>A0A1L7XGR5</accession>
<dbReference type="EMBL" id="FJOG01000025">
    <property type="protein sequence ID" value="CZR64137.1"/>
    <property type="molecule type" value="Genomic_DNA"/>
</dbReference>